<keyword evidence="2" id="KW-0539">Nucleus</keyword>
<dbReference type="Proteomes" id="UP001498476">
    <property type="component" value="Unassembled WGS sequence"/>
</dbReference>
<dbReference type="PANTHER" id="PTHR31001:SF85">
    <property type="entry name" value="ZN(II)2CYS6 TRANSCRIPTION FACTOR (EUROFUNG)"/>
    <property type="match status" value="1"/>
</dbReference>
<evidence type="ECO:0000256" key="2">
    <source>
        <dbReference type="ARBA" id="ARBA00023242"/>
    </source>
</evidence>
<evidence type="ECO:0000313" key="5">
    <source>
        <dbReference type="Proteomes" id="UP001498476"/>
    </source>
</evidence>
<organism evidence="4 5">
    <name type="scientific">Neonectria punicea</name>
    <dbReference type="NCBI Taxonomy" id="979145"/>
    <lineage>
        <taxon>Eukaryota</taxon>
        <taxon>Fungi</taxon>
        <taxon>Dikarya</taxon>
        <taxon>Ascomycota</taxon>
        <taxon>Pezizomycotina</taxon>
        <taxon>Sordariomycetes</taxon>
        <taxon>Hypocreomycetidae</taxon>
        <taxon>Hypocreales</taxon>
        <taxon>Nectriaceae</taxon>
        <taxon>Neonectria</taxon>
    </lineage>
</organism>
<name>A0ABR1GYV6_9HYPO</name>
<dbReference type="CDD" id="cd12148">
    <property type="entry name" value="fungal_TF_MHR"/>
    <property type="match status" value="1"/>
</dbReference>
<keyword evidence="5" id="KW-1185">Reference proteome</keyword>
<dbReference type="PANTHER" id="PTHR31001">
    <property type="entry name" value="UNCHARACTERIZED TRANSCRIPTIONAL REGULATORY PROTEIN"/>
    <property type="match status" value="1"/>
</dbReference>
<comment type="caution">
    <text evidence="4">The sequence shown here is derived from an EMBL/GenBank/DDBJ whole genome shotgun (WGS) entry which is preliminary data.</text>
</comment>
<evidence type="ECO:0000256" key="1">
    <source>
        <dbReference type="ARBA" id="ARBA00004123"/>
    </source>
</evidence>
<comment type="subcellular location">
    <subcellularLocation>
        <location evidence="1">Nucleus</location>
    </subcellularLocation>
</comment>
<proteinExistence type="predicted"/>
<sequence>MRKMQALMAGDDSAGEKIDWDLSSTEPDYSEYLLVGDDSLGSSVEDLQPSPSQMMRLWQAYLGRVHPLTKIIHAPSIQSYVVQATGGTAALAGNVQALLFGIYGLAAISLTEEECINVLGCPVNAAYRRFSAGLRMTLLRIEFLKTHDLTTLQALVLYLKMGLHRDGEALGLSPFETEIRRRIWWHIVLLDAKSAIDSGLSPSLLPGPSDCKMPANLNDSDMNPDATEPYRDRDGPTEMIVCLLLYKMGEFLLKTPGMQTMVFNLEVDAIGPGSQPGDVPPGRFEELTEEMKASLDDIMERCSSPGGGSIHELAMQVRFSILDKIHGMLRPPHEQPEWGTDITSPQDNLFKIAITAVDHAMKLYQSTENTGFLWFMRMHFPHKIFFYLVSQLCHRTSGTLSDRAWEQVPGVFHYHQELADMSQKSNMALATVVVRAWKARQTVMPNSAEQLPKAAECIQHLQRMISKDASGCFPFSMFTNPAVDLGTEAYDWGPLAPPLPLGDSIQNDGILSDYDLWMAFQGGLDLQGNPSEGLDFGPQHFSS</sequence>
<protein>
    <recommendedName>
        <fullName evidence="3">Xylanolytic transcriptional activator regulatory domain-containing protein</fullName>
    </recommendedName>
</protein>
<feature type="domain" description="Xylanolytic transcriptional activator regulatory" evidence="3">
    <location>
        <begin position="158"/>
        <end position="233"/>
    </location>
</feature>
<gene>
    <name evidence="4" type="ORF">QQX98_007076</name>
</gene>
<accession>A0ABR1GYV6</accession>
<evidence type="ECO:0000259" key="3">
    <source>
        <dbReference type="Pfam" id="PF04082"/>
    </source>
</evidence>
<dbReference type="InterPro" id="IPR007219">
    <property type="entry name" value="XnlR_reg_dom"/>
</dbReference>
<dbReference type="InterPro" id="IPR050613">
    <property type="entry name" value="Sec_Metabolite_Reg"/>
</dbReference>
<reference evidence="4 5" key="1">
    <citation type="journal article" date="2025" name="Microbiol. Resour. Announc.">
        <title>Draft genome sequences for Neonectria magnoliae and Neonectria punicea, canker pathogens of Liriodendron tulipifera and Acer saccharum in West Virginia.</title>
        <authorList>
            <person name="Petronek H.M."/>
            <person name="Kasson M.T."/>
            <person name="Metheny A.M."/>
            <person name="Stauder C.M."/>
            <person name="Lovett B."/>
            <person name="Lynch S.C."/>
            <person name="Garnas J.R."/>
            <person name="Kasson L.R."/>
            <person name="Stajich J.E."/>
        </authorList>
    </citation>
    <scope>NUCLEOTIDE SEQUENCE [LARGE SCALE GENOMIC DNA]</scope>
    <source>
        <strain evidence="4 5">NRRL 64653</strain>
    </source>
</reference>
<dbReference type="EMBL" id="JAZAVJ010000112">
    <property type="protein sequence ID" value="KAK7414044.1"/>
    <property type="molecule type" value="Genomic_DNA"/>
</dbReference>
<dbReference type="Pfam" id="PF04082">
    <property type="entry name" value="Fungal_trans"/>
    <property type="match status" value="1"/>
</dbReference>
<evidence type="ECO:0000313" key="4">
    <source>
        <dbReference type="EMBL" id="KAK7414044.1"/>
    </source>
</evidence>